<dbReference type="AlphaFoldDB" id="A0A6I1MHL6"/>
<keyword evidence="3" id="KW-1185">Reference proteome</keyword>
<dbReference type="InterPro" id="IPR011911">
    <property type="entry name" value="GlrX_YruB"/>
</dbReference>
<dbReference type="EMBL" id="WHJC01000005">
    <property type="protein sequence ID" value="MPQ42354.1"/>
    <property type="molecule type" value="Genomic_DNA"/>
</dbReference>
<dbReference type="PANTHER" id="PTHR34386">
    <property type="entry name" value="GLUTAREDOXIN"/>
    <property type="match status" value="1"/>
</dbReference>
<sequence length="77" mass="8805">MIKIYSVNWCGPCNKLKKYLDIKGLNYEVITVADNKEDRDEVLKISGQRSVPVMTIDDKVIVGFNKMEIDSALKELK</sequence>
<dbReference type="GO" id="GO:0009055">
    <property type="term" value="F:electron transfer activity"/>
    <property type="evidence" value="ECO:0007669"/>
    <property type="project" value="TreeGrafter"/>
</dbReference>
<protein>
    <submittedName>
        <fullName evidence="2">NrdH-redoxin</fullName>
    </submittedName>
</protein>
<organism evidence="2 3">
    <name type="scientific">Clostridium tarantellae</name>
    <dbReference type="NCBI Taxonomy" id="39493"/>
    <lineage>
        <taxon>Bacteria</taxon>
        <taxon>Bacillati</taxon>
        <taxon>Bacillota</taxon>
        <taxon>Clostridia</taxon>
        <taxon>Eubacteriales</taxon>
        <taxon>Clostridiaceae</taxon>
        <taxon>Clostridium</taxon>
    </lineage>
</organism>
<dbReference type="RefSeq" id="WP_152886913.1">
    <property type="nucleotide sequence ID" value="NZ_WHJC01000005.1"/>
</dbReference>
<accession>A0A6I1MHL6</accession>
<gene>
    <name evidence="2" type="ORF">GBZ86_01050</name>
</gene>
<dbReference type="NCBIfam" id="TIGR02196">
    <property type="entry name" value="GlrX_YruB"/>
    <property type="match status" value="1"/>
</dbReference>
<comment type="caution">
    <text evidence="2">The sequence shown here is derived from an EMBL/GenBank/DDBJ whole genome shotgun (WGS) entry which is preliminary data.</text>
</comment>
<evidence type="ECO:0000313" key="2">
    <source>
        <dbReference type="EMBL" id="MPQ42354.1"/>
    </source>
</evidence>
<dbReference type="Gene3D" id="3.40.30.10">
    <property type="entry name" value="Glutaredoxin"/>
    <property type="match status" value="1"/>
</dbReference>
<name>A0A6I1MHL6_9CLOT</name>
<proteinExistence type="predicted"/>
<feature type="domain" description="Glutaredoxin" evidence="1">
    <location>
        <begin position="2"/>
        <end position="61"/>
    </location>
</feature>
<dbReference type="PROSITE" id="PS51354">
    <property type="entry name" value="GLUTAREDOXIN_2"/>
    <property type="match status" value="1"/>
</dbReference>
<evidence type="ECO:0000259" key="1">
    <source>
        <dbReference type="Pfam" id="PF00462"/>
    </source>
</evidence>
<dbReference type="InterPro" id="IPR036249">
    <property type="entry name" value="Thioredoxin-like_sf"/>
</dbReference>
<dbReference type="InterPro" id="IPR051548">
    <property type="entry name" value="Grx-like_ET"/>
</dbReference>
<dbReference type="Proteomes" id="UP000430345">
    <property type="component" value="Unassembled WGS sequence"/>
</dbReference>
<dbReference type="GO" id="GO:0045454">
    <property type="term" value="P:cell redox homeostasis"/>
    <property type="evidence" value="ECO:0007669"/>
    <property type="project" value="TreeGrafter"/>
</dbReference>
<dbReference type="PANTHER" id="PTHR34386:SF1">
    <property type="entry name" value="GLUTAREDOXIN-LIKE PROTEIN NRDH"/>
    <property type="match status" value="1"/>
</dbReference>
<dbReference type="CDD" id="cd02976">
    <property type="entry name" value="NrdH"/>
    <property type="match status" value="1"/>
</dbReference>
<dbReference type="OrthoDB" id="9795531at2"/>
<dbReference type="InterPro" id="IPR002109">
    <property type="entry name" value="Glutaredoxin"/>
</dbReference>
<evidence type="ECO:0000313" key="3">
    <source>
        <dbReference type="Proteomes" id="UP000430345"/>
    </source>
</evidence>
<reference evidence="2 3" key="1">
    <citation type="submission" date="2019-10" db="EMBL/GenBank/DDBJ databases">
        <title>The Genome Sequence of Clostridium tarantellae Isolated from Fish Brain.</title>
        <authorList>
            <person name="Bano L."/>
            <person name="Kiel M."/>
            <person name="Sales G."/>
            <person name="Doxey A.C."/>
            <person name="Mansfield M.J."/>
            <person name="Schiavone M."/>
            <person name="Rossetto O."/>
            <person name="Pirazzini M."/>
            <person name="Dobrindt U."/>
            <person name="Montecucco C."/>
        </authorList>
    </citation>
    <scope>NUCLEOTIDE SEQUENCE [LARGE SCALE GENOMIC DNA]</scope>
    <source>
        <strain evidence="2 3">DSM 3997</strain>
    </source>
</reference>
<dbReference type="SUPFAM" id="SSF52833">
    <property type="entry name" value="Thioredoxin-like"/>
    <property type="match status" value="1"/>
</dbReference>
<dbReference type="Pfam" id="PF00462">
    <property type="entry name" value="Glutaredoxin"/>
    <property type="match status" value="1"/>
</dbReference>